<feature type="binding site" evidence="6">
    <location>
        <position position="54"/>
    </location>
    <ligand>
        <name>substrate</name>
    </ligand>
</feature>
<dbReference type="EC" id="6.3.3.2" evidence="5"/>
<evidence type="ECO:0000256" key="1">
    <source>
        <dbReference type="ARBA" id="ARBA00010638"/>
    </source>
</evidence>
<dbReference type="SUPFAM" id="SSF100950">
    <property type="entry name" value="NagB/RpiA/CoA transferase-like"/>
    <property type="match status" value="1"/>
</dbReference>
<dbReference type="InterPro" id="IPR002698">
    <property type="entry name" value="FTHF_cligase"/>
</dbReference>
<dbReference type="GO" id="GO:0030272">
    <property type="term" value="F:5-formyltetrahydrofolate cyclo-ligase activity"/>
    <property type="evidence" value="ECO:0007669"/>
    <property type="project" value="UniProtKB-EC"/>
</dbReference>
<accession>A0A6G1GP97</accession>
<dbReference type="Proteomes" id="UP000800041">
    <property type="component" value="Unassembled WGS sequence"/>
</dbReference>
<dbReference type="GO" id="GO:0005524">
    <property type="term" value="F:ATP binding"/>
    <property type="evidence" value="ECO:0007669"/>
    <property type="project" value="UniProtKB-KW"/>
</dbReference>
<comment type="catalytic activity">
    <reaction evidence="4">
        <text>(6S)-5-formyl-5,6,7,8-tetrahydrofolate + ATP = (6R)-5,10-methenyltetrahydrofolate + ADP + phosphate</text>
        <dbReference type="Rhea" id="RHEA:10488"/>
        <dbReference type="ChEBI" id="CHEBI:30616"/>
        <dbReference type="ChEBI" id="CHEBI:43474"/>
        <dbReference type="ChEBI" id="CHEBI:57455"/>
        <dbReference type="ChEBI" id="CHEBI:57457"/>
        <dbReference type="ChEBI" id="CHEBI:456216"/>
        <dbReference type="EC" id="6.3.3.2"/>
    </reaction>
</comment>
<dbReference type="PIRSF" id="PIRSF006806">
    <property type="entry name" value="FTHF_cligase"/>
    <property type="match status" value="1"/>
</dbReference>
<dbReference type="InterPro" id="IPR037171">
    <property type="entry name" value="NagB/RpiA_transferase-like"/>
</dbReference>
<dbReference type="Pfam" id="PF01812">
    <property type="entry name" value="5-FTHF_cyc-lig"/>
    <property type="match status" value="1"/>
</dbReference>
<dbReference type="PANTHER" id="PTHR23407">
    <property type="entry name" value="ATPASE INHIBITOR/5-FORMYLTETRAHYDROFOLATE CYCLO-LIGASE"/>
    <property type="match status" value="1"/>
</dbReference>
<keyword evidence="3 6" id="KW-0067">ATP-binding</keyword>
<evidence type="ECO:0000256" key="4">
    <source>
        <dbReference type="ARBA" id="ARBA00036539"/>
    </source>
</evidence>
<proteinExistence type="inferred from homology"/>
<name>A0A6G1GP97_9PEZI</name>
<protein>
    <recommendedName>
        <fullName evidence="5">5-formyltetrahydrofolate cyclo-ligase</fullName>
        <ecNumber evidence="5">6.3.3.2</ecNumber>
    </recommendedName>
</protein>
<keyword evidence="7" id="KW-0436">Ligase</keyword>
<dbReference type="GO" id="GO:0009396">
    <property type="term" value="P:folic acid-containing compound biosynthetic process"/>
    <property type="evidence" value="ECO:0007669"/>
    <property type="project" value="TreeGrafter"/>
</dbReference>
<keyword evidence="2 6" id="KW-0547">Nucleotide-binding</keyword>
<dbReference type="PANTHER" id="PTHR23407:SF1">
    <property type="entry name" value="5-FORMYLTETRAHYDROFOLATE CYCLO-LIGASE"/>
    <property type="match status" value="1"/>
</dbReference>
<evidence type="ECO:0000256" key="5">
    <source>
        <dbReference type="ARBA" id="ARBA00038966"/>
    </source>
</evidence>
<gene>
    <name evidence="7" type="ORF">K402DRAFT_414838</name>
</gene>
<feature type="binding site" evidence="6">
    <location>
        <begin position="8"/>
        <end position="12"/>
    </location>
    <ligand>
        <name>ATP</name>
        <dbReference type="ChEBI" id="CHEBI:30616"/>
    </ligand>
</feature>
<evidence type="ECO:0000256" key="2">
    <source>
        <dbReference type="ARBA" id="ARBA00022741"/>
    </source>
</evidence>
<reference evidence="7" key="1">
    <citation type="journal article" date="2020" name="Stud. Mycol.">
        <title>101 Dothideomycetes genomes: a test case for predicting lifestyles and emergence of pathogens.</title>
        <authorList>
            <person name="Haridas S."/>
            <person name="Albert R."/>
            <person name="Binder M."/>
            <person name="Bloem J."/>
            <person name="Labutti K."/>
            <person name="Salamov A."/>
            <person name="Andreopoulos B."/>
            <person name="Baker S."/>
            <person name="Barry K."/>
            <person name="Bills G."/>
            <person name="Bluhm B."/>
            <person name="Cannon C."/>
            <person name="Castanera R."/>
            <person name="Culley D."/>
            <person name="Daum C."/>
            <person name="Ezra D."/>
            <person name="Gonzalez J."/>
            <person name="Henrissat B."/>
            <person name="Kuo A."/>
            <person name="Liang C."/>
            <person name="Lipzen A."/>
            <person name="Lutzoni F."/>
            <person name="Magnuson J."/>
            <person name="Mondo S."/>
            <person name="Nolan M."/>
            <person name="Ohm R."/>
            <person name="Pangilinan J."/>
            <person name="Park H.-J."/>
            <person name="Ramirez L."/>
            <person name="Alfaro M."/>
            <person name="Sun H."/>
            <person name="Tritt A."/>
            <person name="Yoshinaga Y."/>
            <person name="Zwiers L.-H."/>
            <person name="Turgeon B."/>
            <person name="Goodwin S."/>
            <person name="Spatafora J."/>
            <person name="Crous P."/>
            <person name="Grigoriev I."/>
        </authorList>
    </citation>
    <scope>NUCLEOTIDE SEQUENCE</scope>
    <source>
        <strain evidence="7">CBS 113979</strain>
    </source>
</reference>
<comment type="similarity">
    <text evidence="1">Belongs to the 5-formyltetrahydrofolate cyclo-ligase family.</text>
</comment>
<dbReference type="GO" id="GO:0035999">
    <property type="term" value="P:tetrahydrofolate interconversion"/>
    <property type="evidence" value="ECO:0007669"/>
    <property type="project" value="TreeGrafter"/>
</dbReference>
<dbReference type="GO" id="GO:0005739">
    <property type="term" value="C:mitochondrion"/>
    <property type="evidence" value="ECO:0007669"/>
    <property type="project" value="TreeGrafter"/>
</dbReference>
<evidence type="ECO:0000313" key="7">
    <source>
        <dbReference type="EMBL" id="KAF1982630.1"/>
    </source>
</evidence>
<dbReference type="EMBL" id="ML977182">
    <property type="protein sequence ID" value="KAF1982630.1"/>
    <property type="molecule type" value="Genomic_DNA"/>
</dbReference>
<dbReference type="AlphaFoldDB" id="A0A6G1GP97"/>
<dbReference type="Gene3D" id="3.40.50.10420">
    <property type="entry name" value="NagB/RpiA/CoA transferase-like"/>
    <property type="match status" value="1"/>
</dbReference>
<dbReference type="OrthoDB" id="2015992at2759"/>
<evidence type="ECO:0000313" key="8">
    <source>
        <dbReference type="Proteomes" id="UP000800041"/>
    </source>
</evidence>
<feature type="binding site" evidence="6">
    <location>
        <begin position="168"/>
        <end position="176"/>
    </location>
    <ligand>
        <name>ATP</name>
        <dbReference type="ChEBI" id="CHEBI:30616"/>
    </ligand>
</feature>
<feature type="binding site" evidence="6">
    <location>
        <position position="60"/>
    </location>
    <ligand>
        <name>substrate</name>
    </ligand>
</feature>
<organism evidence="7 8">
    <name type="scientific">Aulographum hederae CBS 113979</name>
    <dbReference type="NCBI Taxonomy" id="1176131"/>
    <lineage>
        <taxon>Eukaryota</taxon>
        <taxon>Fungi</taxon>
        <taxon>Dikarya</taxon>
        <taxon>Ascomycota</taxon>
        <taxon>Pezizomycotina</taxon>
        <taxon>Dothideomycetes</taxon>
        <taxon>Pleosporomycetidae</taxon>
        <taxon>Aulographales</taxon>
        <taxon>Aulographaceae</taxon>
    </lineage>
</organism>
<evidence type="ECO:0000256" key="6">
    <source>
        <dbReference type="PIRSR" id="PIRSR006806-1"/>
    </source>
</evidence>
<sequence length="236" mass="26289">MAALKVVKKEFRQRIRRALSSVSDESIVEQTSNAVKTLLATPHYQKAKAISVYLSMPNGEISTKSIVQDALKQGKSVFIPYTYKTANPQRDQPTSVMDMVELLSWEDYESLKPDSWGIPTPSAESLAERRNNFGEMGLTQSKEMKPPASNLLDLIVMPGMAFDSSMGRLGHGKGFYDFFLARIRQHGERWGAQRLPTLVGMALNEQLLPGDETVPMDATDYRVDALVTGDGKMHHP</sequence>
<dbReference type="FunFam" id="3.40.50.10420:FF:000007">
    <property type="entry name" value="5-formyltetrahydrofolate cyclo-ligase"/>
    <property type="match status" value="1"/>
</dbReference>
<evidence type="ECO:0000256" key="3">
    <source>
        <dbReference type="ARBA" id="ARBA00022840"/>
    </source>
</evidence>
<dbReference type="InterPro" id="IPR024185">
    <property type="entry name" value="FTHF_cligase-like_sf"/>
</dbReference>
<keyword evidence="8" id="KW-1185">Reference proteome</keyword>